<organism evidence="1 2">
    <name type="scientific">Pantoea phage vB_PagM_LIET2</name>
    <dbReference type="NCBI Taxonomy" id="2508071"/>
    <lineage>
        <taxon>Viruses</taxon>
        <taxon>Duplodnaviria</taxon>
        <taxon>Heunggongvirae</taxon>
        <taxon>Uroviricota</taxon>
        <taxon>Caudoviricetes</taxon>
        <taxon>Lietduovirus</taxon>
        <taxon>Lietduovirus LIET2</taxon>
    </lineage>
</organism>
<evidence type="ECO:0000313" key="1">
    <source>
        <dbReference type="EMBL" id="QAX92378.1"/>
    </source>
</evidence>
<sequence length="164" mass="18877">MKNEHPMDTLQNYVAMAENFKSFQVDPRSCSELAAAIKWLIADRHNHLNRVALLRQRPDLPVDRIHAYREMERLQRLEQELLTPREGGEFYGLTAKQVSEWAWENGGLMSRAEFASLCQLALERMEEFIDPRGVTWTPPTAYAYACVCSALHQAREKLTLAGIE</sequence>
<name>A0A411AWA6_9CAUD</name>
<evidence type="ECO:0000313" key="2">
    <source>
        <dbReference type="Proteomes" id="UP000289486"/>
    </source>
</evidence>
<protein>
    <submittedName>
        <fullName evidence="1">Uncharacterized protein</fullName>
    </submittedName>
</protein>
<reference evidence="1 2" key="1">
    <citation type="submission" date="2019-01" db="EMBL/GenBank/DDBJ databases">
        <title>Complete genome sequence of Pantoea phage vB_PagM_LIET2.</title>
        <authorList>
            <person name="Truncaite L."/>
            <person name="Simoliuniene M."/>
            <person name="Kazlauskas D."/>
            <person name="Meskys R."/>
            <person name="Simoliunas E."/>
        </authorList>
    </citation>
    <scope>NUCLEOTIDE SEQUENCE [LARGE SCALE GENOMIC DNA]</scope>
</reference>
<dbReference type="Proteomes" id="UP000289486">
    <property type="component" value="Segment"/>
</dbReference>
<keyword evidence="2" id="KW-1185">Reference proteome</keyword>
<proteinExistence type="predicted"/>
<gene>
    <name evidence="1" type="ORF">LIET2_gp126</name>
</gene>
<dbReference type="EMBL" id="MK388689">
    <property type="protein sequence ID" value="QAX92378.1"/>
    <property type="molecule type" value="Genomic_DNA"/>
</dbReference>
<accession>A0A411AWA6</accession>